<reference evidence="1" key="1">
    <citation type="submission" date="2023-07" db="EMBL/GenBank/DDBJ databases">
        <title>Between Cages and Wild: Unraveling the Impact of Captivity on Animal Microbiomes and Antimicrobial Resistance.</title>
        <authorList>
            <person name="Schmartz G.P."/>
            <person name="Rehner J."/>
            <person name="Schuff M.J."/>
            <person name="Becker S.L."/>
            <person name="Kravczyk M."/>
            <person name="Gurevich A."/>
            <person name="Francke R."/>
            <person name="Mueller R."/>
            <person name="Keller V."/>
            <person name="Keller A."/>
        </authorList>
    </citation>
    <scope>NUCLEOTIDE SEQUENCE</scope>
    <source>
        <strain evidence="1">S12M_St_49</strain>
    </source>
</reference>
<dbReference type="Proteomes" id="UP001168575">
    <property type="component" value="Unassembled WGS sequence"/>
</dbReference>
<organism evidence="1 2">
    <name type="scientific">Phoenicibacter congonensis</name>
    <dbReference type="NCBI Taxonomy" id="1944646"/>
    <lineage>
        <taxon>Bacteria</taxon>
        <taxon>Bacillati</taxon>
        <taxon>Actinomycetota</taxon>
        <taxon>Coriobacteriia</taxon>
        <taxon>Eggerthellales</taxon>
        <taxon>Eggerthellaceae</taxon>
        <taxon>Phoenicibacter</taxon>
    </lineage>
</organism>
<dbReference type="AlphaFoldDB" id="A0AA43UA17"/>
<evidence type="ECO:0000313" key="2">
    <source>
        <dbReference type="Proteomes" id="UP001168575"/>
    </source>
</evidence>
<keyword evidence="2" id="KW-1185">Reference proteome</keyword>
<proteinExistence type="predicted"/>
<sequence length="187" mass="21507">MTRVWTKQHVAVLEQLKSDGRYVAKRKFVQNDLDGDAELMAVAYDYLVKFHPHLDLKPADAEVPVWLSFSLDATMQATPECAILELEIPSELITEINIAKWGKVLNYSYIPADDDDLKAHREKMAQYRVGDAEAVMSRFYPELRAEITDSWKRLFDDNVKVGNDLAYGLVWEVKLEWLQSVQQSDSI</sequence>
<comment type="caution">
    <text evidence="1">The sequence shown here is derived from an EMBL/GenBank/DDBJ whole genome shotgun (WGS) entry which is preliminary data.</text>
</comment>
<name>A0AA43UA17_9ACTN</name>
<evidence type="ECO:0000313" key="1">
    <source>
        <dbReference type="EMBL" id="MDO4841706.1"/>
    </source>
</evidence>
<dbReference type="Pfam" id="PF12952">
    <property type="entry name" value="DUF3841"/>
    <property type="match status" value="1"/>
</dbReference>
<gene>
    <name evidence="1" type="ORF">Q3982_03405</name>
</gene>
<accession>A0AA43UA17</accession>
<protein>
    <submittedName>
        <fullName evidence="1">DUF3841 domain-containing protein</fullName>
    </submittedName>
</protein>
<dbReference type="InterPro" id="IPR024211">
    <property type="entry name" value="DUF3841"/>
</dbReference>
<dbReference type="EMBL" id="JAUMVS010000041">
    <property type="protein sequence ID" value="MDO4841706.1"/>
    <property type="molecule type" value="Genomic_DNA"/>
</dbReference>